<reference evidence="3" key="1">
    <citation type="journal article" date="2019" name="Int. J. Syst. Evol. Microbiol.">
        <title>The Global Catalogue of Microorganisms (GCM) 10K type strain sequencing project: providing services to taxonomists for standard genome sequencing and annotation.</title>
        <authorList>
            <consortium name="The Broad Institute Genomics Platform"/>
            <consortium name="The Broad Institute Genome Sequencing Center for Infectious Disease"/>
            <person name="Wu L."/>
            <person name="Ma J."/>
        </authorList>
    </citation>
    <scope>NUCLEOTIDE SEQUENCE [LARGE SCALE GENOMIC DNA]</scope>
    <source>
        <strain evidence="3">JCM 10411</strain>
    </source>
</reference>
<evidence type="ECO:0000259" key="1">
    <source>
        <dbReference type="PROSITE" id="PS51819"/>
    </source>
</evidence>
<proteinExistence type="predicted"/>
<organism evidence="2 3">
    <name type="scientific">Streptomyces chlorus</name>
    <dbReference type="NCBI Taxonomy" id="887452"/>
    <lineage>
        <taxon>Bacteria</taxon>
        <taxon>Bacillati</taxon>
        <taxon>Actinomycetota</taxon>
        <taxon>Actinomycetes</taxon>
        <taxon>Kitasatosporales</taxon>
        <taxon>Streptomycetaceae</taxon>
        <taxon>Streptomyces</taxon>
    </lineage>
</organism>
<dbReference type="EMBL" id="JBHSOA010000003">
    <property type="protein sequence ID" value="MFC5850647.1"/>
    <property type="molecule type" value="Genomic_DNA"/>
</dbReference>
<dbReference type="InterPro" id="IPR037523">
    <property type="entry name" value="VOC_core"/>
</dbReference>
<dbReference type="InterPro" id="IPR041581">
    <property type="entry name" value="Glyoxalase_6"/>
</dbReference>
<dbReference type="RefSeq" id="WP_381357253.1">
    <property type="nucleotide sequence ID" value="NZ_JBHSOA010000003.1"/>
</dbReference>
<dbReference type="PROSITE" id="PS51819">
    <property type="entry name" value="VOC"/>
    <property type="match status" value="1"/>
</dbReference>
<evidence type="ECO:0000313" key="3">
    <source>
        <dbReference type="Proteomes" id="UP001596180"/>
    </source>
</evidence>
<dbReference type="Proteomes" id="UP001596180">
    <property type="component" value="Unassembled WGS sequence"/>
</dbReference>
<dbReference type="PANTHER" id="PTHR35908">
    <property type="entry name" value="HYPOTHETICAL FUSION PROTEIN"/>
    <property type="match status" value="1"/>
</dbReference>
<name>A0ABW1DPQ0_9ACTN</name>
<protein>
    <submittedName>
        <fullName evidence="2">VOC family protein</fullName>
    </submittedName>
</protein>
<sequence>MASIAEPGAITLSCPDPESLADFYARATDWQKIFTSESAAYLAGGNGMRMGFVKIDGFKTPTWPEAGHRVHLDFSVADLVKAEAELLALGATKPEDQPGEGKWTVLLDPVGYPFCITAMA</sequence>
<dbReference type="InterPro" id="IPR029068">
    <property type="entry name" value="Glyas_Bleomycin-R_OHBP_Dase"/>
</dbReference>
<gene>
    <name evidence="2" type="ORF">ACFPZI_01985</name>
</gene>
<feature type="domain" description="VOC" evidence="1">
    <location>
        <begin position="6"/>
        <end position="119"/>
    </location>
</feature>
<dbReference type="Gene3D" id="3.10.180.10">
    <property type="entry name" value="2,3-Dihydroxybiphenyl 1,2-Dioxygenase, domain 1"/>
    <property type="match status" value="1"/>
</dbReference>
<keyword evidence="3" id="KW-1185">Reference proteome</keyword>
<comment type="caution">
    <text evidence="2">The sequence shown here is derived from an EMBL/GenBank/DDBJ whole genome shotgun (WGS) entry which is preliminary data.</text>
</comment>
<dbReference type="PANTHER" id="PTHR35908:SF1">
    <property type="entry name" value="CONSERVED PROTEIN"/>
    <property type="match status" value="1"/>
</dbReference>
<accession>A0ABW1DPQ0</accession>
<evidence type="ECO:0000313" key="2">
    <source>
        <dbReference type="EMBL" id="MFC5850647.1"/>
    </source>
</evidence>
<dbReference type="Pfam" id="PF18029">
    <property type="entry name" value="Glyoxalase_6"/>
    <property type="match status" value="1"/>
</dbReference>
<dbReference type="SUPFAM" id="SSF54593">
    <property type="entry name" value="Glyoxalase/Bleomycin resistance protein/Dihydroxybiphenyl dioxygenase"/>
    <property type="match status" value="1"/>
</dbReference>
<dbReference type="CDD" id="cd06587">
    <property type="entry name" value="VOC"/>
    <property type="match status" value="1"/>
</dbReference>